<keyword evidence="3 5" id="KW-0067">ATP-binding</keyword>
<protein>
    <submittedName>
        <fullName evidence="5">ABC transporter ATP-binding protein</fullName>
    </submittedName>
</protein>
<comment type="caution">
    <text evidence="5">The sequence shown here is derived from an EMBL/GenBank/DDBJ whole genome shotgun (WGS) entry which is preliminary data.</text>
</comment>
<evidence type="ECO:0000259" key="4">
    <source>
        <dbReference type="PROSITE" id="PS50893"/>
    </source>
</evidence>
<dbReference type="InterPro" id="IPR003593">
    <property type="entry name" value="AAA+_ATPase"/>
</dbReference>
<dbReference type="GO" id="GO:0005886">
    <property type="term" value="C:plasma membrane"/>
    <property type="evidence" value="ECO:0007669"/>
    <property type="project" value="TreeGrafter"/>
</dbReference>
<evidence type="ECO:0000313" key="6">
    <source>
        <dbReference type="Proteomes" id="UP000263377"/>
    </source>
</evidence>
<dbReference type="Proteomes" id="UP000263377">
    <property type="component" value="Unassembled WGS sequence"/>
</dbReference>
<dbReference type="Pfam" id="PF00005">
    <property type="entry name" value="ABC_tran"/>
    <property type="match status" value="1"/>
</dbReference>
<dbReference type="Gene3D" id="3.40.50.300">
    <property type="entry name" value="P-loop containing nucleotide triphosphate hydrolases"/>
    <property type="match status" value="1"/>
</dbReference>
<dbReference type="InterPro" id="IPR017871">
    <property type="entry name" value="ABC_transporter-like_CS"/>
</dbReference>
<name>A0A372ZZA6_9ACTN</name>
<proteinExistence type="predicted"/>
<dbReference type="FunFam" id="3.40.50.300:FF:000032">
    <property type="entry name" value="Export ABC transporter ATP-binding protein"/>
    <property type="match status" value="1"/>
</dbReference>
<dbReference type="InterPro" id="IPR017911">
    <property type="entry name" value="MacB-like_ATP-bd"/>
</dbReference>
<dbReference type="SMART" id="SM00382">
    <property type="entry name" value="AAA"/>
    <property type="match status" value="1"/>
</dbReference>
<dbReference type="InterPro" id="IPR003439">
    <property type="entry name" value="ABC_transporter-like_ATP-bd"/>
</dbReference>
<dbReference type="EMBL" id="QVIG01000001">
    <property type="protein sequence ID" value="RGD60667.1"/>
    <property type="molecule type" value="Genomic_DNA"/>
</dbReference>
<dbReference type="GO" id="GO:0022857">
    <property type="term" value="F:transmembrane transporter activity"/>
    <property type="evidence" value="ECO:0007669"/>
    <property type="project" value="TreeGrafter"/>
</dbReference>
<dbReference type="GO" id="GO:0005524">
    <property type="term" value="F:ATP binding"/>
    <property type="evidence" value="ECO:0007669"/>
    <property type="project" value="UniProtKB-KW"/>
</dbReference>
<gene>
    <name evidence="5" type="ORF">DR950_25425</name>
</gene>
<dbReference type="PANTHER" id="PTHR24220">
    <property type="entry name" value="IMPORT ATP-BINDING PROTEIN"/>
    <property type="match status" value="1"/>
</dbReference>
<dbReference type="InterPro" id="IPR015854">
    <property type="entry name" value="ABC_transpr_LolD-like"/>
</dbReference>
<dbReference type="GO" id="GO:0098796">
    <property type="term" value="C:membrane protein complex"/>
    <property type="evidence" value="ECO:0007669"/>
    <property type="project" value="UniProtKB-ARBA"/>
</dbReference>
<dbReference type="PANTHER" id="PTHR24220:SF86">
    <property type="entry name" value="ABC TRANSPORTER ABCH.1"/>
    <property type="match status" value="1"/>
</dbReference>
<dbReference type="PROSITE" id="PS50893">
    <property type="entry name" value="ABC_TRANSPORTER_2"/>
    <property type="match status" value="1"/>
</dbReference>
<evidence type="ECO:0000256" key="1">
    <source>
        <dbReference type="ARBA" id="ARBA00022448"/>
    </source>
</evidence>
<dbReference type="CDD" id="cd03255">
    <property type="entry name" value="ABC_MJ0796_LolCDE_FtsE"/>
    <property type="match status" value="1"/>
</dbReference>
<organism evidence="5 6">
    <name type="scientific">Kitasatospora xanthocidica</name>
    <dbReference type="NCBI Taxonomy" id="83382"/>
    <lineage>
        <taxon>Bacteria</taxon>
        <taxon>Bacillati</taxon>
        <taxon>Actinomycetota</taxon>
        <taxon>Actinomycetes</taxon>
        <taxon>Kitasatosporales</taxon>
        <taxon>Streptomycetaceae</taxon>
        <taxon>Kitasatospora</taxon>
    </lineage>
</organism>
<dbReference type="GO" id="GO:0016887">
    <property type="term" value="F:ATP hydrolysis activity"/>
    <property type="evidence" value="ECO:0007669"/>
    <property type="project" value="InterPro"/>
</dbReference>
<accession>A0A372ZZA6</accession>
<evidence type="ECO:0000313" key="5">
    <source>
        <dbReference type="EMBL" id="RGD60667.1"/>
    </source>
</evidence>
<sequence length="284" mass="29876">MRHVIDKRVPAHPVPVIRIRGLTKAYGHGDATVHALRGPSDPETGAPRGVSLDIEQGDFVAVMGSSGSGKSTLMNILGCLDVPTAGRYLLDGTDVGHLDEQQLALVRNRKIGFVFQSFNLVPRTTALAQVELPLAYAGVRTAERRRRAMAALSLVGLAERAGHKPNELSGGQQQRVAVARALVTAPAMLLADEPTGNLDSRSTEEVLALIDGLNATGRTVVLITHEDEVARHAKRVLRLVDGQIVSDLRQAPVEGPPPFLDAAYTELAAGPAGAAGVAGAEVPA</sequence>
<dbReference type="InterPro" id="IPR027417">
    <property type="entry name" value="P-loop_NTPase"/>
</dbReference>
<dbReference type="RefSeq" id="WP_117488819.1">
    <property type="nucleotide sequence ID" value="NZ_QVIG01000001.1"/>
</dbReference>
<dbReference type="SUPFAM" id="SSF52540">
    <property type="entry name" value="P-loop containing nucleoside triphosphate hydrolases"/>
    <property type="match status" value="1"/>
</dbReference>
<reference evidence="5 6" key="1">
    <citation type="submission" date="2018-08" db="EMBL/GenBank/DDBJ databases">
        <title>Diversity &amp; Physiological Properties of Lignin-Decomposing Actinobacteria from Soil.</title>
        <authorList>
            <person name="Roh S.G."/>
            <person name="Kim S.B."/>
        </authorList>
    </citation>
    <scope>NUCLEOTIDE SEQUENCE [LARGE SCALE GENOMIC DNA]</scope>
    <source>
        <strain evidence="5 6">MMS17-GH009</strain>
    </source>
</reference>
<dbReference type="AlphaFoldDB" id="A0A372ZZA6"/>
<evidence type="ECO:0000256" key="3">
    <source>
        <dbReference type="ARBA" id="ARBA00022840"/>
    </source>
</evidence>
<keyword evidence="6" id="KW-1185">Reference proteome</keyword>
<keyword evidence="1" id="KW-0813">Transport</keyword>
<evidence type="ECO:0000256" key="2">
    <source>
        <dbReference type="ARBA" id="ARBA00022741"/>
    </source>
</evidence>
<dbReference type="PROSITE" id="PS00211">
    <property type="entry name" value="ABC_TRANSPORTER_1"/>
    <property type="match status" value="1"/>
</dbReference>
<keyword evidence="2" id="KW-0547">Nucleotide-binding</keyword>
<feature type="domain" description="ABC transporter" evidence="4">
    <location>
        <begin position="17"/>
        <end position="266"/>
    </location>
</feature>